<sequence>MLRNSPPLEAFALEIADRLPGDWTSAYHRHPSYRDQFPTADRLWDNGHVDWAAGEFVLGHDAVLTGPAGQELYIIDRPLRPQQFLVAALEPPGFLPHHFHGVPQPNGIVIGTDPVRAAAAITRRLLPRYARAAEAVREQARRRPAPPAHRQAPAETSAVTLVRYEDGLLGAPYGHVPAEARDTLYLTGFQYVPNQSAFLLRSESGPVATAVRIQVLADRLAKLGIGLNYRHPAAVSGTAVVTTGRTNAPQASRVATGAALHSAAPRSSGRAR</sequence>
<dbReference type="EMBL" id="FR845719">
    <property type="protein sequence ID" value="CCA58911.1"/>
    <property type="molecule type" value="Genomic_DNA"/>
</dbReference>
<feature type="region of interest" description="Disordered" evidence="1">
    <location>
        <begin position="247"/>
        <end position="272"/>
    </location>
</feature>
<protein>
    <submittedName>
        <fullName evidence="2">Uncharacterized protein</fullName>
    </submittedName>
</protein>
<accession>F2R8A2</accession>
<dbReference type="STRING" id="953739.SVEN_5625"/>
<dbReference type="AlphaFoldDB" id="F2R8A2"/>
<dbReference type="GeneID" id="51866182"/>
<evidence type="ECO:0000256" key="1">
    <source>
        <dbReference type="SAM" id="MobiDB-lite"/>
    </source>
</evidence>
<keyword evidence="3" id="KW-1185">Reference proteome</keyword>
<proteinExistence type="predicted"/>
<evidence type="ECO:0000313" key="3">
    <source>
        <dbReference type="Proteomes" id="UP000006854"/>
    </source>
</evidence>
<dbReference type="KEGG" id="sve:SVEN_5625"/>
<evidence type="ECO:0000313" key="2">
    <source>
        <dbReference type="EMBL" id="CCA58911.1"/>
    </source>
</evidence>
<organism evidence="2 3">
    <name type="scientific">Streptomyces venezuelae (strain ATCC 10712 / CBS 650.69 / DSM 40230 / JCM 4526 / NBRC 13096 / PD 04745)</name>
    <dbReference type="NCBI Taxonomy" id="953739"/>
    <lineage>
        <taxon>Bacteria</taxon>
        <taxon>Bacillati</taxon>
        <taxon>Actinomycetota</taxon>
        <taxon>Actinomycetes</taxon>
        <taxon>Kitasatosporales</taxon>
        <taxon>Streptomycetaceae</taxon>
        <taxon>Streptomyces</taxon>
    </lineage>
</organism>
<dbReference type="OrthoDB" id="4225175at2"/>
<dbReference type="eggNOG" id="ENOG5031ETV">
    <property type="taxonomic scope" value="Bacteria"/>
</dbReference>
<dbReference type="PATRIC" id="fig|953739.5.peg.850"/>
<dbReference type="RefSeq" id="WP_015036806.1">
    <property type="nucleotide sequence ID" value="NC_018750.1"/>
</dbReference>
<name>F2R8A2_STRVP</name>
<reference evidence="2 3" key="1">
    <citation type="journal article" date="2011" name="BMC Genomics">
        <title>Genome-wide analysis of the role of GlnR in Streptomyces venezuelae provides new insights into global nitrogen regulation in actinomycetes.</title>
        <authorList>
            <person name="Pullan S.T."/>
            <person name="Bibb M.J."/>
            <person name="Merrick M."/>
        </authorList>
    </citation>
    <scope>NUCLEOTIDE SEQUENCE [LARGE SCALE GENOMIC DNA]</scope>
    <source>
        <strain evidence="3">ATCC 10712 / CBS 650.69 / DSM 40230 / JCM 4526 / NBRC 13096 / PD 04745</strain>
    </source>
</reference>
<dbReference type="HOGENOM" id="CLU_1115265_0_0_11"/>
<gene>
    <name evidence="2" type="ordered locus">SVEN_5625</name>
</gene>
<dbReference type="Proteomes" id="UP000006854">
    <property type="component" value="Chromosome"/>
</dbReference>